<reference evidence="2" key="1">
    <citation type="submission" date="2021-05" db="EMBL/GenBank/DDBJ databases">
        <authorList>
            <person name="Alioto T."/>
            <person name="Alioto T."/>
            <person name="Gomez Garrido J."/>
        </authorList>
    </citation>
    <scope>NUCLEOTIDE SEQUENCE</scope>
</reference>
<sequence length="105" mass="12429">MERLYSKRKFPRRRRTRCRERHKPGLDRIRVEMLDCRGRAALVRQILPVRTLLVAVPARLGQVRRRLGRRLPVPLPEEPVEVGEAVVGTICLTRWTRPSLLIFRR</sequence>
<dbReference type="EMBL" id="HBUE01235500">
    <property type="protein sequence ID" value="CAG6547019.1"/>
    <property type="molecule type" value="Transcribed_RNA"/>
</dbReference>
<evidence type="ECO:0000256" key="1">
    <source>
        <dbReference type="SAM" id="MobiDB-lite"/>
    </source>
</evidence>
<protein>
    <submittedName>
        <fullName evidence="2">(northern house mosquito) hypothetical protein</fullName>
    </submittedName>
</protein>
<name>A0A8D8I422_CULPI</name>
<feature type="region of interest" description="Disordered" evidence="1">
    <location>
        <begin position="1"/>
        <end position="21"/>
    </location>
</feature>
<dbReference type="AlphaFoldDB" id="A0A8D8I422"/>
<dbReference type="EMBL" id="HBUE01342411">
    <property type="protein sequence ID" value="CAG6599202.1"/>
    <property type="molecule type" value="Transcribed_RNA"/>
</dbReference>
<organism evidence="2">
    <name type="scientific">Culex pipiens</name>
    <name type="common">House mosquito</name>
    <dbReference type="NCBI Taxonomy" id="7175"/>
    <lineage>
        <taxon>Eukaryota</taxon>
        <taxon>Metazoa</taxon>
        <taxon>Ecdysozoa</taxon>
        <taxon>Arthropoda</taxon>
        <taxon>Hexapoda</taxon>
        <taxon>Insecta</taxon>
        <taxon>Pterygota</taxon>
        <taxon>Neoptera</taxon>
        <taxon>Endopterygota</taxon>
        <taxon>Diptera</taxon>
        <taxon>Nematocera</taxon>
        <taxon>Culicoidea</taxon>
        <taxon>Culicidae</taxon>
        <taxon>Culicinae</taxon>
        <taxon>Culicini</taxon>
        <taxon>Culex</taxon>
        <taxon>Culex</taxon>
    </lineage>
</organism>
<proteinExistence type="predicted"/>
<accession>A0A8D8I422</accession>
<evidence type="ECO:0000313" key="2">
    <source>
        <dbReference type="EMBL" id="CAG6547019.1"/>
    </source>
</evidence>